<feature type="signal peptide" evidence="2">
    <location>
        <begin position="1"/>
        <end position="20"/>
    </location>
</feature>
<evidence type="ECO:0000259" key="4">
    <source>
        <dbReference type="Pfam" id="PF22933"/>
    </source>
</evidence>
<dbReference type="Proteomes" id="UP000695562">
    <property type="component" value="Unassembled WGS sequence"/>
</dbReference>
<name>A0A8J4V2A0_9MYCE</name>
<dbReference type="InterPro" id="IPR032675">
    <property type="entry name" value="LRR_dom_sf"/>
</dbReference>
<evidence type="ECO:0000256" key="2">
    <source>
        <dbReference type="SAM" id="SignalP"/>
    </source>
</evidence>
<dbReference type="OrthoDB" id="19519at2759"/>
<keyword evidence="1" id="KW-1133">Transmembrane helix</keyword>
<feature type="chain" id="PRO_5035163968" description="EGF-like domain-containing protein" evidence="2">
    <location>
        <begin position="21"/>
        <end position="1011"/>
    </location>
</feature>
<gene>
    <name evidence="5" type="ORF">CYY_000576</name>
</gene>
<reference evidence="5" key="1">
    <citation type="submission" date="2020-01" db="EMBL/GenBank/DDBJ databases">
        <title>Development of genomics and gene disruption for Polysphondylium violaceum indicates a role for the polyketide synthase stlB in stalk morphogenesis.</title>
        <authorList>
            <person name="Narita B."/>
            <person name="Kawabe Y."/>
            <person name="Kin K."/>
            <person name="Saito T."/>
            <person name="Gibbs R."/>
            <person name="Kuspa A."/>
            <person name="Muzny D."/>
            <person name="Queller D."/>
            <person name="Richards S."/>
            <person name="Strassman J."/>
            <person name="Sucgang R."/>
            <person name="Worley K."/>
            <person name="Schaap P."/>
        </authorList>
    </citation>
    <scope>NUCLEOTIDE SEQUENCE</scope>
    <source>
        <strain evidence="5">QSvi11</strain>
    </source>
</reference>
<keyword evidence="2" id="KW-0732">Signal</keyword>
<dbReference type="CDD" id="cd00603">
    <property type="entry name" value="IPT_PCSR"/>
    <property type="match status" value="1"/>
</dbReference>
<dbReference type="InterPro" id="IPR054484">
    <property type="entry name" value="ComC_SSD"/>
</dbReference>
<dbReference type="Gene3D" id="2.10.25.10">
    <property type="entry name" value="Laminin"/>
    <property type="match status" value="1"/>
</dbReference>
<feature type="domain" description="IPT/TIG" evidence="3">
    <location>
        <begin position="558"/>
        <end position="639"/>
    </location>
</feature>
<organism evidence="5 6">
    <name type="scientific">Polysphondylium violaceum</name>
    <dbReference type="NCBI Taxonomy" id="133409"/>
    <lineage>
        <taxon>Eukaryota</taxon>
        <taxon>Amoebozoa</taxon>
        <taxon>Evosea</taxon>
        <taxon>Eumycetozoa</taxon>
        <taxon>Dictyostelia</taxon>
        <taxon>Dictyosteliales</taxon>
        <taxon>Dictyosteliaceae</taxon>
        <taxon>Polysphondylium</taxon>
    </lineage>
</organism>
<feature type="domain" description="ComC supersandwich" evidence="4">
    <location>
        <begin position="719"/>
        <end position="938"/>
    </location>
</feature>
<accession>A0A8J4V2A0</accession>
<keyword evidence="6" id="KW-1185">Reference proteome</keyword>
<sequence>MKINYLFLVFICLAFSYATSQQCPQAEVDTLNSFYSQFTSLPNSDGWEPASANCCDRGGITCNAAGNVIKIEIVQGAISPNLIQIDFTPLTFLQNFTMESYVDFQQLSFSNGIKSISMTSDLKNVPSTGILLPSLEFLQLRRIDQTFLFDINYQLPNLKGLSINGGTTIDVVLNNNYLALKSIYIYNFQANFTKFFESICPLTQLRSIDLGGGYNPSENFTIPTCFATFPNLESFHGPTLLEPQPFPTLPDSVKEIVFSSASFTNIPEKLPSEIETFVCNYCFISLGPRLIPMGWESSKNLKDLEIEGNNFNGSIPDFLIERLNNFNGISNNLSQNTLVKLLKIKPYSYWDLRSNGIDEEIPEEYTTRVQGSFIDLQNNDFTERKLSTIMYCAALEYLFSGNDGFILNSTSYSQDQGSFSICSVMYAPIIENSFIEPFPLSGGKFIINNPRVLTRNQPALLHKSVNKQEKSKLVGAEIEFDPYLYFQQVLDGLKIKDSQGNEVDLACKILSWEGIVECLLNQTQIDSLAPSSSYDVYSYARKIELELVIGKSYFLGRPTIDLVNGTFINSEGGLITIYGTNFGNNTSSAIVDFINPKAPQEDPYECKVSFKNDTMIVCEVSSISKEDNIILNTRVTIGSQTNEKDYFYVIEQPPISSNCYGASDVECQGNGKCVNGYCLCNTGYIGLFCQQTISTSKPDVILPEPDVKEPSTTFGNEKSTVDFKVSVIELREIDFKGQLVKSTTPVWTLSSSQPEKEYVYSSGFETKTNIILQNNKKKLLGAEDHPPQATPQESKLVVTMNLFQESQVVEFANTSIQVEPGSIKYTVQINGYPFSSALNYLQVVFGIQALPSQPVIDACAPLNNSVVETDPNIADIKWLQMTRGNSYMVGKILNRALVDNKIVYSQFHHQVSGDNSVNIIANLPYFKTSATLDPNFSAMLDVTSDSKLPTSNECQEASAGKDNGWKIATGVSVGAAVAIASAIAGVMFYKKWQVKKQFHKDLNSKLQVAQN</sequence>
<feature type="transmembrane region" description="Helical" evidence="1">
    <location>
        <begin position="967"/>
        <end position="989"/>
    </location>
</feature>
<dbReference type="PANTHER" id="PTHR31378">
    <property type="entry name" value="EGF-LIKE DOMAIN-CONTAINING PROTEIN-RELATED-RELATED"/>
    <property type="match status" value="1"/>
</dbReference>
<dbReference type="PANTHER" id="PTHR31378:SF14">
    <property type="entry name" value="EGF-LIKE DOMAIN-CONTAINING PROTEIN"/>
    <property type="match status" value="1"/>
</dbReference>
<keyword evidence="1" id="KW-0472">Membrane</keyword>
<dbReference type="AlphaFoldDB" id="A0A8J4V2A0"/>
<dbReference type="Pfam" id="PF01833">
    <property type="entry name" value="TIG"/>
    <property type="match status" value="1"/>
</dbReference>
<evidence type="ECO:0008006" key="7">
    <source>
        <dbReference type="Google" id="ProtNLM"/>
    </source>
</evidence>
<evidence type="ECO:0000256" key="1">
    <source>
        <dbReference type="SAM" id="Phobius"/>
    </source>
</evidence>
<evidence type="ECO:0000313" key="5">
    <source>
        <dbReference type="EMBL" id="KAF2078105.1"/>
    </source>
</evidence>
<dbReference type="Gene3D" id="2.60.40.10">
    <property type="entry name" value="Immunoglobulins"/>
    <property type="match status" value="1"/>
</dbReference>
<comment type="caution">
    <text evidence="5">The sequence shown here is derived from an EMBL/GenBank/DDBJ whole genome shotgun (WGS) entry which is preliminary data.</text>
</comment>
<dbReference type="InterPro" id="IPR013783">
    <property type="entry name" value="Ig-like_fold"/>
</dbReference>
<evidence type="ECO:0000313" key="6">
    <source>
        <dbReference type="Proteomes" id="UP000695562"/>
    </source>
</evidence>
<dbReference type="EMBL" id="AJWJ01000011">
    <property type="protein sequence ID" value="KAF2078105.1"/>
    <property type="molecule type" value="Genomic_DNA"/>
</dbReference>
<dbReference type="InterPro" id="IPR014756">
    <property type="entry name" value="Ig_E-set"/>
</dbReference>
<keyword evidence="1" id="KW-0812">Transmembrane</keyword>
<dbReference type="Gene3D" id="3.80.10.10">
    <property type="entry name" value="Ribonuclease Inhibitor"/>
    <property type="match status" value="1"/>
</dbReference>
<evidence type="ECO:0000259" key="3">
    <source>
        <dbReference type="Pfam" id="PF01833"/>
    </source>
</evidence>
<dbReference type="SUPFAM" id="SSF81296">
    <property type="entry name" value="E set domains"/>
    <property type="match status" value="1"/>
</dbReference>
<dbReference type="SUPFAM" id="SSF52047">
    <property type="entry name" value="RNI-like"/>
    <property type="match status" value="1"/>
</dbReference>
<dbReference type="InterPro" id="IPR002909">
    <property type="entry name" value="IPT_dom"/>
</dbReference>
<protein>
    <recommendedName>
        <fullName evidence="7">EGF-like domain-containing protein</fullName>
    </recommendedName>
</protein>
<proteinExistence type="predicted"/>
<dbReference type="Pfam" id="PF22933">
    <property type="entry name" value="ComC_SSD"/>
    <property type="match status" value="1"/>
</dbReference>